<dbReference type="GO" id="GO:0030667">
    <property type="term" value="C:secretory granule membrane"/>
    <property type="evidence" value="ECO:0007669"/>
    <property type="project" value="TreeGrafter"/>
</dbReference>
<dbReference type="InterPro" id="IPR005018">
    <property type="entry name" value="DOMON_domain"/>
</dbReference>
<dbReference type="GO" id="GO:0005615">
    <property type="term" value="C:extracellular space"/>
    <property type="evidence" value="ECO:0007669"/>
    <property type="project" value="TreeGrafter"/>
</dbReference>
<organism evidence="3 4">
    <name type="scientific">Ceratitis capitata</name>
    <name type="common">Mediterranean fruit fly</name>
    <name type="synonym">Tephritis capitata</name>
    <dbReference type="NCBI Taxonomy" id="7213"/>
    <lineage>
        <taxon>Eukaryota</taxon>
        <taxon>Metazoa</taxon>
        <taxon>Ecdysozoa</taxon>
        <taxon>Arthropoda</taxon>
        <taxon>Hexapoda</taxon>
        <taxon>Insecta</taxon>
        <taxon>Pterygota</taxon>
        <taxon>Neoptera</taxon>
        <taxon>Endopterygota</taxon>
        <taxon>Diptera</taxon>
        <taxon>Brachycera</taxon>
        <taxon>Muscomorpha</taxon>
        <taxon>Tephritoidea</taxon>
        <taxon>Tephritidae</taxon>
        <taxon>Ceratitis</taxon>
        <taxon>Ceratitis</taxon>
    </lineage>
</organism>
<name>A0A811UVL2_CERCA</name>
<dbReference type="EMBL" id="CAJHJT010000034">
    <property type="protein sequence ID" value="CAD7003232.1"/>
    <property type="molecule type" value="Genomic_DNA"/>
</dbReference>
<accession>A0A811UVL2</accession>
<protein>
    <submittedName>
        <fullName evidence="3">(Mediterranean fruit fly) hypothetical protein</fullName>
    </submittedName>
</protein>
<comment type="caution">
    <text evidence="3">The sequence shown here is derived from an EMBL/GenBank/DDBJ whole genome shotgun (WGS) entry which is preliminary data.</text>
</comment>
<dbReference type="InterPro" id="IPR045266">
    <property type="entry name" value="DOH_DOMON"/>
</dbReference>
<dbReference type="GO" id="GO:0042420">
    <property type="term" value="P:dopamine catabolic process"/>
    <property type="evidence" value="ECO:0007669"/>
    <property type="project" value="TreeGrafter"/>
</dbReference>
<reference evidence="3" key="1">
    <citation type="submission" date="2020-11" db="EMBL/GenBank/DDBJ databases">
        <authorList>
            <person name="Whitehead M."/>
        </authorList>
    </citation>
    <scope>NUCLEOTIDE SEQUENCE</scope>
    <source>
        <strain evidence="3">EGII</strain>
    </source>
</reference>
<keyword evidence="4" id="KW-1185">Reference proteome</keyword>
<dbReference type="Proteomes" id="UP000606786">
    <property type="component" value="Unassembled WGS sequence"/>
</dbReference>
<dbReference type="GO" id="GO:0004500">
    <property type="term" value="F:dopamine beta-monooxygenase activity"/>
    <property type="evidence" value="ECO:0007669"/>
    <property type="project" value="InterPro"/>
</dbReference>
<evidence type="ECO:0000259" key="2">
    <source>
        <dbReference type="Pfam" id="PF03351"/>
    </source>
</evidence>
<dbReference type="OrthoDB" id="19261at2759"/>
<feature type="region of interest" description="Disordered" evidence="1">
    <location>
        <begin position="1"/>
        <end position="21"/>
    </location>
</feature>
<evidence type="ECO:0000313" key="3">
    <source>
        <dbReference type="EMBL" id="CAD7003232.1"/>
    </source>
</evidence>
<gene>
    <name evidence="3" type="ORF">CCAP1982_LOCUS11693</name>
</gene>
<sequence>MSDDKNDRHIQTNGNAEPKVDPSQDYILMLGYENTTHTVLRFRRKLNTCDAMHDIAIT</sequence>
<dbReference type="PANTHER" id="PTHR10157">
    <property type="entry name" value="DOPAMINE BETA HYDROXYLASE RELATED"/>
    <property type="match status" value="1"/>
</dbReference>
<dbReference type="CDD" id="cd09631">
    <property type="entry name" value="DOMON_DOH"/>
    <property type="match status" value="1"/>
</dbReference>
<dbReference type="GO" id="GO:0042421">
    <property type="term" value="P:norepinephrine biosynthetic process"/>
    <property type="evidence" value="ECO:0007669"/>
    <property type="project" value="TreeGrafter"/>
</dbReference>
<evidence type="ECO:0000256" key="1">
    <source>
        <dbReference type="SAM" id="MobiDB-lite"/>
    </source>
</evidence>
<proteinExistence type="predicted"/>
<feature type="domain" description="DOMON" evidence="2">
    <location>
        <begin position="6"/>
        <end position="57"/>
    </location>
</feature>
<dbReference type="GO" id="GO:0006589">
    <property type="term" value="P:octopamine biosynthetic process"/>
    <property type="evidence" value="ECO:0007669"/>
    <property type="project" value="TreeGrafter"/>
</dbReference>
<dbReference type="AlphaFoldDB" id="A0A811UVL2"/>
<feature type="compositionally biased region" description="Basic and acidic residues" evidence="1">
    <location>
        <begin position="1"/>
        <end position="10"/>
    </location>
</feature>
<dbReference type="InterPro" id="IPR000945">
    <property type="entry name" value="DBH-like"/>
</dbReference>
<feature type="non-terminal residue" evidence="3">
    <location>
        <position position="1"/>
    </location>
</feature>
<dbReference type="PANTHER" id="PTHR10157:SF40">
    <property type="entry name" value="MOXD1 HOMOLOG 2"/>
    <property type="match status" value="1"/>
</dbReference>
<dbReference type="GO" id="GO:0005507">
    <property type="term" value="F:copper ion binding"/>
    <property type="evidence" value="ECO:0007669"/>
    <property type="project" value="TreeGrafter"/>
</dbReference>
<dbReference type="Pfam" id="PF03351">
    <property type="entry name" value="DOMON"/>
    <property type="match status" value="1"/>
</dbReference>
<evidence type="ECO:0000313" key="4">
    <source>
        <dbReference type="Proteomes" id="UP000606786"/>
    </source>
</evidence>